<dbReference type="InterPro" id="IPR001667">
    <property type="entry name" value="DDH_dom"/>
</dbReference>
<dbReference type="Gene3D" id="3.90.1640.30">
    <property type="match status" value="1"/>
</dbReference>
<dbReference type="Gene3D" id="3.10.310.30">
    <property type="match status" value="1"/>
</dbReference>
<evidence type="ECO:0000313" key="10">
    <source>
        <dbReference type="EMBL" id="MBD2860182.1"/>
    </source>
</evidence>
<dbReference type="InterPro" id="IPR051673">
    <property type="entry name" value="SSDNA_exonuclease_RecJ"/>
</dbReference>
<evidence type="ECO:0000256" key="1">
    <source>
        <dbReference type="ARBA" id="ARBA00005915"/>
    </source>
</evidence>
<evidence type="ECO:0000256" key="2">
    <source>
        <dbReference type="ARBA" id="ARBA00019841"/>
    </source>
</evidence>
<dbReference type="InterPro" id="IPR038763">
    <property type="entry name" value="DHH_sf"/>
</dbReference>
<keyword evidence="11" id="KW-1185">Reference proteome</keyword>
<reference evidence="10" key="1">
    <citation type="submission" date="2020-09" db="EMBL/GenBank/DDBJ databases">
        <authorList>
            <person name="Yoon J.-W."/>
        </authorList>
    </citation>
    <scope>NUCLEOTIDE SEQUENCE</scope>
    <source>
        <strain evidence="10">KMU-158</strain>
    </source>
</reference>
<keyword evidence="4" id="KW-0378">Hydrolase</keyword>
<accession>A0A927C546</accession>
<dbReference type="InterPro" id="IPR041122">
    <property type="entry name" value="RecJ_OB"/>
</dbReference>
<comment type="similarity">
    <text evidence="1">Belongs to the RecJ family.</text>
</comment>
<sequence length="578" mass="62569">MSKAFPEIHLRKPVSVPAFSSSLDPLLAQIYAARGIADEAQLSTELSQLPAPDMKGLPEAAGLLADAIIAKQKLLIVGDFDCDGATSTALGVLVLRAMGAEQVSFLVPNRFEYGYGLTPEIVAVAANQSPDLIITVDNGISSVDGVLAAAELGIPVIVTDHHLPGDHLPAAAAIVNPNQGGCPFPSKALAGVGVMFYVLLALRSTLRERNWFVESGIAEPNLADYLDLLALGTVADVVPLDQTNRILVEQGLRRIRAGRCRPGISALLQVAGKDRGRLVASDLGFAVGPRLNAAGRLDDITTGIHLLLTDSSDMALELAAELNDLNRERRAIEQSMKEEAVAELKKLKFASEGIPAGICLYEGSWHQGVVGILASRIKELYHRPVIAFADAGEDEIKGSARSIEGLHIRDALDLIAKREPDLLNKFGGHAMAAGLSLSRHNFERFAEVFAKTVAELVDEAQLQARQLSDGELKADQLTLEHAELLRSGGPWGQGFPEPVFHGRFRLVQQRIVGQQHLKMVLSPEDNPQQVVDAIAFFIDPAVWPQPAVEWVELVYKLDTNLWQQRLSLQFLVEHLRPA</sequence>
<dbReference type="PANTHER" id="PTHR30255:SF2">
    <property type="entry name" value="SINGLE-STRANDED-DNA-SPECIFIC EXONUCLEASE RECJ"/>
    <property type="match status" value="1"/>
</dbReference>
<evidence type="ECO:0000256" key="3">
    <source>
        <dbReference type="ARBA" id="ARBA00022722"/>
    </source>
</evidence>
<feature type="domain" description="DHHA1" evidence="8">
    <location>
        <begin position="360"/>
        <end position="454"/>
    </location>
</feature>
<proteinExistence type="inferred from homology"/>
<evidence type="ECO:0000259" key="9">
    <source>
        <dbReference type="Pfam" id="PF17768"/>
    </source>
</evidence>
<keyword evidence="5 10" id="KW-0269">Exonuclease</keyword>
<evidence type="ECO:0000259" key="7">
    <source>
        <dbReference type="Pfam" id="PF01368"/>
    </source>
</evidence>
<dbReference type="NCBIfam" id="TIGR00644">
    <property type="entry name" value="recJ"/>
    <property type="match status" value="1"/>
</dbReference>
<feature type="domain" description="RecJ OB" evidence="9">
    <location>
        <begin position="469"/>
        <end position="574"/>
    </location>
</feature>
<dbReference type="FunFam" id="3.90.1640.30:FF:000001">
    <property type="entry name" value="Single-stranded-DNA-specific exonuclease RecJ"/>
    <property type="match status" value="1"/>
</dbReference>
<keyword evidence="6" id="KW-0175">Coiled coil</keyword>
<evidence type="ECO:0000259" key="8">
    <source>
        <dbReference type="Pfam" id="PF02272"/>
    </source>
</evidence>
<dbReference type="SUPFAM" id="SSF64182">
    <property type="entry name" value="DHH phosphoesterases"/>
    <property type="match status" value="1"/>
</dbReference>
<gene>
    <name evidence="10" type="primary">recJ</name>
    <name evidence="10" type="ORF">IB286_14365</name>
</gene>
<dbReference type="GO" id="GO:0006310">
    <property type="term" value="P:DNA recombination"/>
    <property type="evidence" value="ECO:0007669"/>
    <property type="project" value="InterPro"/>
</dbReference>
<dbReference type="InterPro" id="IPR003156">
    <property type="entry name" value="DHHA1_dom"/>
</dbReference>
<dbReference type="EMBL" id="JACXLD010000014">
    <property type="protein sequence ID" value="MBD2860182.1"/>
    <property type="molecule type" value="Genomic_DNA"/>
</dbReference>
<protein>
    <recommendedName>
        <fullName evidence="2">Single-stranded-DNA-specific exonuclease RecJ</fullName>
    </recommendedName>
</protein>
<feature type="coiled-coil region" evidence="6">
    <location>
        <begin position="308"/>
        <end position="342"/>
    </location>
</feature>
<dbReference type="PANTHER" id="PTHR30255">
    <property type="entry name" value="SINGLE-STRANDED-DNA-SPECIFIC EXONUCLEASE RECJ"/>
    <property type="match status" value="1"/>
</dbReference>
<feature type="domain" description="DDH" evidence="7">
    <location>
        <begin position="73"/>
        <end position="233"/>
    </location>
</feature>
<dbReference type="Proteomes" id="UP000610558">
    <property type="component" value="Unassembled WGS sequence"/>
</dbReference>
<name>A0A927C546_9GAMM</name>
<keyword evidence="3" id="KW-0540">Nuclease</keyword>
<dbReference type="Pfam" id="PF01368">
    <property type="entry name" value="DHH"/>
    <property type="match status" value="1"/>
</dbReference>
<dbReference type="RefSeq" id="WP_190766726.1">
    <property type="nucleotide sequence ID" value="NZ_JACXLD010000014.1"/>
</dbReference>
<dbReference type="InterPro" id="IPR004610">
    <property type="entry name" value="RecJ"/>
</dbReference>
<dbReference type="AlphaFoldDB" id="A0A927C546"/>
<evidence type="ECO:0000256" key="5">
    <source>
        <dbReference type="ARBA" id="ARBA00022839"/>
    </source>
</evidence>
<dbReference type="GO" id="GO:0006281">
    <property type="term" value="P:DNA repair"/>
    <property type="evidence" value="ECO:0007669"/>
    <property type="project" value="InterPro"/>
</dbReference>
<dbReference type="GO" id="GO:0008409">
    <property type="term" value="F:5'-3' exonuclease activity"/>
    <property type="evidence" value="ECO:0007669"/>
    <property type="project" value="InterPro"/>
</dbReference>
<dbReference type="Pfam" id="PF17768">
    <property type="entry name" value="RecJ_OB"/>
    <property type="match status" value="1"/>
</dbReference>
<dbReference type="Pfam" id="PF02272">
    <property type="entry name" value="DHHA1"/>
    <property type="match status" value="1"/>
</dbReference>
<evidence type="ECO:0000256" key="6">
    <source>
        <dbReference type="SAM" id="Coils"/>
    </source>
</evidence>
<organism evidence="10 11">
    <name type="scientific">Spongiibacter pelagi</name>
    <dbReference type="NCBI Taxonomy" id="2760804"/>
    <lineage>
        <taxon>Bacteria</taxon>
        <taxon>Pseudomonadati</taxon>
        <taxon>Pseudomonadota</taxon>
        <taxon>Gammaproteobacteria</taxon>
        <taxon>Cellvibrionales</taxon>
        <taxon>Spongiibacteraceae</taxon>
        <taxon>Spongiibacter</taxon>
    </lineage>
</organism>
<evidence type="ECO:0000256" key="4">
    <source>
        <dbReference type="ARBA" id="ARBA00022801"/>
    </source>
</evidence>
<dbReference type="GO" id="GO:0003676">
    <property type="term" value="F:nucleic acid binding"/>
    <property type="evidence" value="ECO:0007669"/>
    <property type="project" value="InterPro"/>
</dbReference>
<evidence type="ECO:0000313" key="11">
    <source>
        <dbReference type="Proteomes" id="UP000610558"/>
    </source>
</evidence>
<comment type="caution">
    <text evidence="10">The sequence shown here is derived from an EMBL/GenBank/DDBJ whole genome shotgun (WGS) entry which is preliminary data.</text>
</comment>